<keyword evidence="4" id="KW-0732">Signal</keyword>
<keyword evidence="6 9" id="KW-0119">Carbohydrate metabolism</keyword>
<dbReference type="InterPro" id="IPR044846">
    <property type="entry name" value="GH10"/>
</dbReference>
<dbReference type="GO" id="GO:0031176">
    <property type="term" value="F:endo-1,4-beta-xylanase activity"/>
    <property type="evidence" value="ECO:0007669"/>
    <property type="project" value="UniProtKB-EC"/>
</dbReference>
<keyword evidence="13" id="KW-1185">Reference proteome</keyword>
<evidence type="ECO:0000256" key="1">
    <source>
        <dbReference type="ARBA" id="ARBA00000681"/>
    </source>
</evidence>
<evidence type="ECO:0000256" key="8">
    <source>
        <dbReference type="ARBA" id="ARBA00023326"/>
    </source>
</evidence>
<evidence type="ECO:0000313" key="13">
    <source>
        <dbReference type="Proteomes" id="UP000276379"/>
    </source>
</evidence>
<dbReference type="EC" id="3.2.1.8" evidence="9"/>
<accession>A0A426RZ93</accession>
<dbReference type="InterPro" id="IPR017853">
    <property type="entry name" value="GH"/>
</dbReference>
<evidence type="ECO:0000259" key="11">
    <source>
        <dbReference type="PROSITE" id="PS51760"/>
    </source>
</evidence>
<keyword evidence="3 12" id="KW-0858">Xylan degradation</keyword>
<evidence type="ECO:0000256" key="4">
    <source>
        <dbReference type="ARBA" id="ARBA00022729"/>
    </source>
</evidence>
<proteinExistence type="inferred from homology"/>
<evidence type="ECO:0000256" key="2">
    <source>
        <dbReference type="ARBA" id="ARBA00007495"/>
    </source>
</evidence>
<evidence type="ECO:0000256" key="9">
    <source>
        <dbReference type="RuleBase" id="RU361174"/>
    </source>
</evidence>
<gene>
    <name evidence="12" type="ORF">CQW44_30805</name>
</gene>
<sequence>MRALLCRPIDSVRSRGLACTTDRTSARNFRGRLDPREPVVKQLRRRSTLVAAGAAALLLVPAAVAVAGGSSGPADTSLRTLASKQGLRIGTAVDAAKLGTDKPYTDIVAGQFSTVTPENAMKWESVEPSRGVYDWKQADELVRFAQQHGQAVRGHTLMWHNQLPGWLTTGVANGTIGDTQLRDILHRHVTDEVTHFKGKVWQWDVANEVFANAWETPRADGLNADDFWIGHLGPGVVADVFRWAHKADPKALLMYNDYNITGEDGTNVKFQAVYDFVKKLRAQGVPIDGIGEQGHLDTQYGFDARRYQDDLQAFGDLGLKVAVTEADVRTFVDNATDQVPTDALAQYAQPYEFSELLKGCELVRQCVSFTAWGVYDGDSWIPDTFSGEGYGLLYDVNLKPKPAYSTLQQDLKLAAGTVRHAGD</sequence>
<evidence type="ECO:0000256" key="7">
    <source>
        <dbReference type="ARBA" id="ARBA00023295"/>
    </source>
</evidence>
<evidence type="ECO:0000256" key="3">
    <source>
        <dbReference type="ARBA" id="ARBA00022651"/>
    </source>
</evidence>
<dbReference type="PANTHER" id="PTHR31490:SF88">
    <property type="entry name" value="BETA-XYLANASE"/>
    <property type="match status" value="1"/>
</dbReference>
<dbReference type="PROSITE" id="PS51760">
    <property type="entry name" value="GH10_2"/>
    <property type="match status" value="1"/>
</dbReference>
<dbReference type="PANTHER" id="PTHR31490">
    <property type="entry name" value="GLYCOSYL HYDROLASE"/>
    <property type="match status" value="1"/>
</dbReference>
<dbReference type="InterPro" id="IPR001000">
    <property type="entry name" value="GH10_dom"/>
</dbReference>
<evidence type="ECO:0000256" key="10">
    <source>
        <dbReference type="SAM" id="Phobius"/>
    </source>
</evidence>
<comment type="catalytic activity">
    <reaction evidence="1 9">
        <text>Endohydrolysis of (1-&gt;4)-beta-D-xylosidic linkages in xylans.</text>
        <dbReference type="EC" id="3.2.1.8"/>
    </reaction>
</comment>
<comment type="caution">
    <text evidence="12">The sequence shown here is derived from an EMBL/GenBank/DDBJ whole genome shotgun (WGS) entry which is preliminary data.</text>
</comment>
<dbReference type="Gene3D" id="3.20.20.80">
    <property type="entry name" value="Glycosidases"/>
    <property type="match status" value="1"/>
</dbReference>
<dbReference type="EMBL" id="PDES01000015">
    <property type="protein sequence ID" value="RRQ81590.1"/>
    <property type="molecule type" value="Genomic_DNA"/>
</dbReference>
<keyword evidence="10" id="KW-0472">Membrane</keyword>
<dbReference type="AlphaFoldDB" id="A0A426RZ93"/>
<keyword evidence="10" id="KW-0812">Transmembrane</keyword>
<dbReference type="Proteomes" id="UP000276379">
    <property type="component" value="Unassembled WGS sequence"/>
</dbReference>
<comment type="similarity">
    <text evidence="2 9">Belongs to the glycosyl hydrolase 10 (cellulase F) family.</text>
</comment>
<keyword evidence="10" id="KW-1133">Transmembrane helix</keyword>
<keyword evidence="7 9" id="KW-0326">Glycosidase</keyword>
<dbReference type="Pfam" id="PF00331">
    <property type="entry name" value="Glyco_hydro_10"/>
    <property type="match status" value="1"/>
</dbReference>
<protein>
    <recommendedName>
        <fullName evidence="9">Beta-xylanase</fullName>
        <ecNumber evidence="9">3.2.1.8</ecNumber>
    </recommendedName>
</protein>
<feature type="domain" description="GH10" evidence="11">
    <location>
        <begin position="72"/>
        <end position="410"/>
    </location>
</feature>
<dbReference type="SUPFAM" id="SSF51445">
    <property type="entry name" value="(Trans)glycosidases"/>
    <property type="match status" value="1"/>
</dbReference>
<organism evidence="12 13">
    <name type="scientific">Streptomyces griseofuscus</name>
    <dbReference type="NCBI Taxonomy" id="146922"/>
    <lineage>
        <taxon>Bacteria</taxon>
        <taxon>Bacillati</taxon>
        <taxon>Actinomycetota</taxon>
        <taxon>Actinomycetes</taxon>
        <taxon>Kitasatosporales</taxon>
        <taxon>Streptomycetaceae</taxon>
        <taxon>Streptomyces</taxon>
    </lineage>
</organism>
<reference evidence="12 13" key="1">
    <citation type="submission" date="2017-10" db="EMBL/GenBank/DDBJ databases">
        <title>Draft genome of actinobacteria isolated from guarana (Paullinia cupana (Mart.) Ducke.</title>
        <authorList>
            <person name="Siqueira K.A."/>
            <person name="Liotti R.G."/>
            <person name="Mendes T.A."/>
            <person name="Soares M.A."/>
        </authorList>
    </citation>
    <scope>NUCLEOTIDE SEQUENCE [LARGE SCALE GENOMIC DNA]</scope>
    <source>
        <strain evidence="12 13">199</strain>
    </source>
</reference>
<keyword evidence="8 9" id="KW-0624">Polysaccharide degradation</keyword>
<evidence type="ECO:0000256" key="5">
    <source>
        <dbReference type="ARBA" id="ARBA00022801"/>
    </source>
</evidence>
<evidence type="ECO:0000313" key="12">
    <source>
        <dbReference type="EMBL" id="RRQ81590.1"/>
    </source>
</evidence>
<evidence type="ECO:0000256" key="6">
    <source>
        <dbReference type="ARBA" id="ARBA00023277"/>
    </source>
</evidence>
<dbReference type="SMART" id="SM00633">
    <property type="entry name" value="Glyco_10"/>
    <property type="match status" value="1"/>
</dbReference>
<keyword evidence="5 9" id="KW-0378">Hydrolase</keyword>
<dbReference type="GO" id="GO:0045493">
    <property type="term" value="P:xylan catabolic process"/>
    <property type="evidence" value="ECO:0007669"/>
    <property type="project" value="UniProtKB-KW"/>
</dbReference>
<feature type="transmembrane region" description="Helical" evidence="10">
    <location>
        <begin position="49"/>
        <end position="69"/>
    </location>
</feature>
<dbReference type="PRINTS" id="PR00134">
    <property type="entry name" value="GLHYDRLASE10"/>
</dbReference>
<name>A0A426RZ93_9ACTN</name>